<dbReference type="Proteomes" id="UP000619479">
    <property type="component" value="Unassembled WGS sequence"/>
</dbReference>
<sequence>MPSGGLDVAEADAGGEHGDDEGVSQHVRVNFGICRYAVSADSLSRGVARAGLFGLTLPLLATPALLRPHANVIPPCDPAGVIVERTGRASAGPFRTRAGVVPVKRTPASTPDQAIVATNRQRQPSVTATVACPPNAAAAPISCPRARSGTPSNGVRRRGHLVEDARTTAAGMPDDLHYPDRLGSIRYRRTW</sequence>
<proteinExistence type="predicted"/>
<accession>A0A919IJC8</accession>
<dbReference type="AlphaFoldDB" id="A0A919IJC8"/>
<organism evidence="1 2">
    <name type="scientific">Actinoplanes cyaneus</name>
    <dbReference type="NCBI Taxonomy" id="52696"/>
    <lineage>
        <taxon>Bacteria</taxon>
        <taxon>Bacillati</taxon>
        <taxon>Actinomycetota</taxon>
        <taxon>Actinomycetes</taxon>
        <taxon>Micromonosporales</taxon>
        <taxon>Micromonosporaceae</taxon>
        <taxon>Actinoplanes</taxon>
    </lineage>
</organism>
<name>A0A919IJC8_9ACTN</name>
<reference evidence="1" key="1">
    <citation type="submission" date="2021-01" db="EMBL/GenBank/DDBJ databases">
        <title>Whole genome shotgun sequence of Actinoplanes cyaneus NBRC 14990.</title>
        <authorList>
            <person name="Komaki H."/>
            <person name="Tamura T."/>
        </authorList>
    </citation>
    <scope>NUCLEOTIDE SEQUENCE</scope>
    <source>
        <strain evidence="1">NBRC 14990</strain>
    </source>
</reference>
<protein>
    <submittedName>
        <fullName evidence="1">Uncharacterized protein</fullName>
    </submittedName>
</protein>
<keyword evidence="2" id="KW-1185">Reference proteome</keyword>
<evidence type="ECO:0000313" key="1">
    <source>
        <dbReference type="EMBL" id="GID66834.1"/>
    </source>
</evidence>
<comment type="caution">
    <text evidence="1">The sequence shown here is derived from an EMBL/GenBank/DDBJ whole genome shotgun (WGS) entry which is preliminary data.</text>
</comment>
<gene>
    <name evidence="1" type="ORF">Acy02nite_47150</name>
</gene>
<dbReference type="EMBL" id="BOMH01000036">
    <property type="protein sequence ID" value="GID66834.1"/>
    <property type="molecule type" value="Genomic_DNA"/>
</dbReference>
<evidence type="ECO:0000313" key="2">
    <source>
        <dbReference type="Proteomes" id="UP000619479"/>
    </source>
</evidence>